<keyword evidence="8" id="KW-0067">ATP-binding</keyword>
<dbReference type="SUPFAM" id="SSF55785">
    <property type="entry name" value="PYP-like sensor domain (PAS domain)"/>
    <property type="match status" value="1"/>
</dbReference>
<evidence type="ECO:0000256" key="10">
    <source>
        <dbReference type="ARBA" id="ARBA00023012"/>
    </source>
</evidence>
<dbReference type="EMBL" id="CP035108">
    <property type="protein sequence ID" value="QAR32622.1"/>
    <property type="molecule type" value="Genomic_DNA"/>
</dbReference>
<dbReference type="CDD" id="cd00130">
    <property type="entry name" value="PAS"/>
    <property type="match status" value="1"/>
</dbReference>
<dbReference type="SMART" id="SM00091">
    <property type="entry name" value="PAS"/>
    <property type="match status" value="1"/>
</dbReference>
<dbReference type="SUPFAM" id="SSF55874">
    <property type="entry name" value="ATPase domain of HSP90 chaperone/DNA topoisomerase II/histidine kinase"/>
    <property type="match status" value="1"/>
</dbReference>
<evidence type="ECO:0000256" key="7">
    <source>
        <dbReference type="ARBA" id="ARBA00022777"/>
    </source>
</evidence>
<dbReference type="InterPro" id="IPR036890">
    <property type="entry name" value="HATPase_C_sf"/>
</dbReference>
<feature type="transmembrane region" description="Helical" evidence="12">
    <location>
        <begin position="177"/>
        <end position="196"/>
    </location>
</feature>
<dbReference type="OrthoDB" id="9792686at2"/>
<keyword evidence="2" id="KW-1003">Cell membrane</keyword>
<dbReference type="InterPro" id="IPR035965">
    <property type="entry name" value="PAS-like_dom_sf"/>
</dbReference>
<keyword evidence="5 12" id="KW-0812">Transmembrane</keyword>
<dbReference type="GO" id="GO:0005886">
    <property type="term" value="C:plasma membrane"/>
    <property type="evidence" value="ECO:0007669"/>
    <property type="project" value="UniProtKB-SubCell"/>
</dbReference>
<dbReference type="KEGG" id="gtl:EP073_04125"/>
<dbReference type="PANTHER" id="PTHR43547">
    <property type="entry name" value="TWO-COMPONENT HISTIDINE KINASE"/>
    <property type="match status" value="1"/>
</dbReference>
<dbReference type="GO" id="GO:0005524">
    <property type="term" value="F:ATP binding"/>
    <property type="evidence" value="ECO:0007669"/>
    <property type="project" value="UniProtKB-KW"/>
</dbReference>
<dbReference type="InterPro" id="IPR016120">
    <property type="entry name" value="Sig_transdc_His_kin_SpoOB"/>
</dbReference>
<keyword evidence="9 12" id="KW-1133">Transmembrane helix</keyword>
<dbReference type="Pfam" id="PF17203">
    <property type="entry name" value="sCache_3_2"/>
    <property type="match status" value="1"/>
</dbReference>
<name>A0A3R5YYL3_9BACT</name>
<dbReference type="Pfam" id="PF02518">
    <property type="entry name" value="HATPase_c"/>
    <property type="match status" value="1"/>
</dbReference>
<dbReference type="Proteomes" id="UP000287502">
    <property type="component" value="Chromosome"/>
</dbReference>
<dbReference type="InterPro" id="IPR003594">
    <property type="entry name" value="HATPase_dom"/>
</dbReference>
<dbReference type="SUPFAM" id="SSF103190">
    <property type="entry name" value="Sensory domain-like"/>
    <property type="match status" value="1"/>
</dbReference>
<organism evidence="14 15">
    <name type="scientific">Geovibrio thiophilus</name>
    <dbReference type="NCBI Taxonomy" id="139438"/>
    <lineage>
        <taxon>Bacteria</taxon>
        <taxon>Pseudomonadati</taxon>
        <taxon>Deferribacterota</taxon>
        <taxon>Deferribacteres</taxon>
        <taxon>Deferribacterales</taxon>
        <taxon>Geovibrionaceae</taxon>
        <taxon>Geovibrio</taxon>
    </lineage>
</organism>
<keyword evidence="3" id="KW-0597">Phosphoprotein</keyword>
<keyword evidence="15" id="KW-1185">Reference proteome</keyword>
<dbReference type="SMART" id="SM00387">
    <property type="entry name" value="HATPase_c"/>
    <property type="match status" value="1"/>
</dbReference>
<dbReference type="Gene3D" id="3.30.450.20">
    <property type="entry name" value="PAS domain"/>
    <property type="match status" value="2"/>
</dbReference>
<dbReference type="InterPro" id="IPR005467">
    <property type="entry name" value="His_kinase_dom"/>
</dbReference>
<dbReference type="SUPFAM" id="SSF55890">
    <property type="entry name" value="Sporulation response regulatory protein Spo0B"/>
    <property type="match status" value="1"/>
</dbReference>
<keyword evidence="6" id="KW-0547">Nucleotide-binding</keyword>
<evidence type="ECO:0000256" key="1">
    <source>
        <dbReference type="ARBA" id="ARBA00004651"/>
    </source>
</evidence>
<keyword evidence="10" id="KW-0902">Two-component regulatory system</keyword>
<feature type="transmembrane region" description="Helical" evidence="12">
    <location>
        <begin position="15"/>
        <end position="38"/>
    </location>
</feature>
<dbReference type="InterPro" id="IPR039506">
    <property type="entry name" value="SPOB_a"/>
</dbReference>
<evidence type="ECO:0000256" key="8">
    <source>
        <dbReference type="ARBA" id="ARBA00022840"/>
    </source>
</evidence>
<protein>
    <submittedName>
        <fullName evidence="14">Sensor histidine kinase</fullName>
    </submittedName>
</protein>
<evidence type="ECO:0000256" key="12">
    <source>
        <dbReference type="SAM" id="Phobius"/>
    </source>
</evidence>
<dbReference type="AlphaFoldDB" id="A0A3R5YYL3"/>
<dbReference type="RefSeq" id="WP_128465909.1">
    <property type="nucleotide sequence ID" value="NZ_CP035108.1"/>
</dbReference>
<accession>A0A3R5YYL3</accession>
<evidence type="ECO:0000256" key="11">
    <source>
        <dbReference type="ARBA" id="ARBA00023136"/>
    </source>
</evidence>
<reference evidence="14 15" key="1">
    <citation type="submission" date="2019-01" db="EMBL/GenBank/DDBJ databases">
        <title>Geovibrio thiophilus DSM 11263, complete genome.</title>
        <authorList>
            <person name="Spring S."/>
            <person name="Bunk B."/>
            <person name="Sproer C."/>
        </authorList>
    </citation>
    <scope>NUCLEOTIDE SEQUENCE [LARGE SCALE GENOMIC DNA]</scope>
    <source>
        <strain evidence="14 15">DSM 11263</strain>
    </source>
</reference>
<dbReference type="GO" id="GO:0000155">
    <property type="term" value="F:phosphorelay sensor kinase activity"/>
    <property type="evidence" value="ECO:0007669"/>
    <property type="project" value="InterPro"/>
</dbReference>
<proteinExistence type="predicted"/>
<dbReference type="InterPro" id="IPR029151">
    <property type="entry name" value="Sensor-like_sf"/>
</dbReference>
<dbReference type="PANTHER" id="PTHR43547:SF3">
    <property type="entry name" value="SENSOR PROTEIN CITS"/>
    <property type="match status" value="1"/>
</dbReference>
<keyword evidence="7 14" id="KW-0418">Kinase</keyword>
<keyword evidence="11 12" id="KW-0472">Membrane</keyword>
<keyword evidence="4" id="KW-0808">Transferase</keyword>
<evidence type="ECO:0000256" key="3">
    <source>
        <dbReference type="ARBA" id="ARBA00022553"/>
    </source>
</evidence>
<evidence type="ECO:0000256" key="6">
    <source>
        <dbReference type="ARBA" id="ARBA00022741"/>
    </source>
</evidence>
<comment type="subcellular location">
    <subcellularLocation>
        <location evidence="1">Cell membrane</location>
        <topology evidence="1">Multi-pass membrane protein</topology>
    </subcellularLocation>
</comment>
<sequence length="538" mass="59909">MKRYFSERPVRTQMLMMIFAVLMLQLMISGLIFSGMVADFLRFQIGEKALNIAQTMTTIPLIQKSLAERKDESGRVQAMAEDIRHKTGAAYVVVADNFGIRLSHPIKENIGRKFQGDDTDRATTRGEAYVSEAVGTLGPSVRGIAPVYHEGRIVGFVAVGYLKERVRATILEHQKKPLLFVFMMLATGLGAAVLIANHQKKITLGLEPAEIADLYLERNAIIDTIRAGIIAVNNENEIRLINKNAIRVLSLEKDYIGHHISGIFPPEYSSEVIRSRENMEDTSMTVNGVELLTNVMAVIHMGRVHGAVITFRRKNEITLLAQELNRIKKYSDILRVQSHEYSNKLHTVAGLIQLEAYQEALELILSETRIYQEMISFVNANVPDPIVSALLIGKHSRARELKIDFAIAENSRMTDMPSHIDREKIVTILGNILDNAFDAVIDSPVKQVLLTMKDSGRGIVFQVEDSGGGLEPDITEDIFKKGVSTKGENRGVGLYLVQNALMELRGSIGIAKSRLGGVSFRVTIPKEMYHEENKNGNS</sequence>
<dbReference type="InterPro" id="IPR033463">
    <property type="entry name" value="sCache_3"/>
</dbReference>
<evidence type="ECO:0000313" key="14">
    <source>
        <dbReference type="EMBL" id="QAR32622.1"/>
    </source>
</evidence>
<evidence type="ECO:0000313" key="15">
    <source>
        <dbReference type="Proteomes" id="UP000287502"/>
    </source>
</evidence>
<dbReference type="InterPro" id="IPR000014">
    <property type="entry name" value="PAS"/>
</dbReference>
<evidence type="ECO:0000256" key="5">
    <source>
        <dbReference type="ARBA" id="ARBA00022692"/>
    </source>
</evidence>
<evidence type="ECO:0000256" key="9">
    <source>
        <dbReference type="ARBA" id="ARBA00022989"/>
    </source>
</evidence>
<dbReference type="PROSITE" id="PS50109">
    <property type="entry name" value="HIS_KIN"/>
    <property type="match status" value="1"/>
</dbReference>
<dbReference type="Gene3D" id="1.10.287.130">
    <property type="match status" value="1"/>
</dbReference>
<evidence type="ECO:0000256" key="2">
    <source>
        <dbReference type="ARBA" id="ARBA00022475"/>
    </source>
</evidence>
<gene>
    <name evidence="14" type="ORF">EP073_04125</name>
</gene>
<feature type="domain" description="Histidine kinase" evidence="13">
    <location>
        <begin position="336"/>
        <end position="528"/>
    </location>
</feature>
<evidence type="ECO:0000259" key="13">
    <source>
        <dbReference type="PROSITE" id="PS50109"/>
    </source>
</evidence>
<dbReference type="Gene3D" id="3.30.565.10">
    <property type="entry name" value="Histidine kinase-like ATPase, C-terminal domain"/>
    <property type="match status" value="1"/>
</dbReference>
<dbReference type="Pfam" id="PF14689">
    <property type="entry name" value="SPOB_a"/>
    <property type="match status" value="1"/>
</dbReference>
<evidence type="ECO:0000256" key="4">
    <source>
        <dbReference type="ARBA" id="ARBA00022679"/>
    </source>
</evidence>